<dbReference type="PANTHER" id="PTHR43827">
    <property type="entry name" value="2,5-DIKETO-D-GLUCONIC ACID REDUCTASE"/>
    <property type="match status" value="1"/>
</dbReference>
<evidence type="ECO:0000313" key="2">
    <source>
        <dbReference type="EMBL" id="OWK38253.1"/>
    </source>
</evidence>
<dbReference type="PRINTS" id="PR00069">
    <property type="entry name" value="ALDKETRDTASE"/>
</dbReference>
<dbReference type="RefSeq" id="WP_088258089.1">
    <property type="nucleotide sequence ID" value="NZ_NIDE01000014.1"/>
</dbReference>
<organism evidence="2 3">
    <name type="scientific">Fimbriiglobus ruber</name>
    <dbReference type="NCBI Taxonomy" id="1908690"/>
    <lineage>
        <taxon>Bacteria</taxon>
        <taxon>Pseudomonadati</taxon>
        <taxon>Planctomycetota</taxon>
        <taxon>Planctomycetia</taxon>
        <taxon>Gemmatales</taxon>
        <taxon>Gemmataceae</taxon>
        <taxon>Fimbriiglobus</taxon>
    </lineage>
</organism>
<evidence type="ECO:0000313" key="3">
    <source>
        <dbReference type="Proteomes" id="UP000214646"/>
    </source>
</evidence>
<dbReference type="GO" id="GO:0016491">
    <property type="term" value="F:oxidoreductase activity"/>
    <property type="evidence" value="ECO:0007669"/>
    <property type="project" value="InterPro"/>
</dbReference>
<dbReference type="CDD" id="cd19071">
    <property type="entry name" value="AKR_AKR1-5-like"/>
    <property type="match status" value="1"/>
</dbReference>
<feature type="domain" description="NADP-dependent oxidoreductase" evidence="1">
    <location>
        <begin position="22"/>
        <end position="280"/>
    </location>
</feature>
<protein>
    <submittedName>
        <fullName evidence="2">2,5-diketo-D-gluconic acid reductase</fullName>
    </submittedName>
</protein>
<comment type="caution">
    <text evidence="2">The sequence shown here is derived from an EMBL/GenBank/DDBJ whole genome shotgun (WGS) entry which is preliminary data.</text>
</comment>
<dbReference type="Pfam" id="PF00248">
    <property type="entry name" value="Aldo_ket_red"/>
    <property type="match status" value="1"/>
</dbReference>
<dbReference type="OrthoDB" id="9804790at2"/>
<dbReference type="InterPro" id="IPR020471">
    <property type="entry name" value="AKR"/>
</dbReference>
<evidence type="ECO:0000259" key="1">
    <source>
        <dbReference type="Pfam" id="PF00248"/>
    </source>
</evidence>
<dbReference type="Proteomes" id="UP000214646">
    <property type="component" value="Unassembled WGS sequence"/>
</dbReference>
<dbReference type="InterPro" id="IPR036812">
    <property type="entry name" value="NAD(P)_OxRdtase_dom_sf"/>
</dbReference>
<proteinExistence type="predicted"/>
<dbReference type="SUPFAM" id="SSF51430">
    <property type="entry name" value="NAD(P)-linked oxidoreductase"/>
    <property type="match status" value="1"/>
</dbReference>
<dbReference type="EMBL" id="NIDE01000014">
    <property type="protein sequence ID" value="OWK38253.1"/>
    <property type="molecule type" value="Genomic_DNA"/>
</dbReference>
<dbReference type="PANTHER" id="PTHR43827:SF8">
    <property type="entry name" value="ALDO_KETO REDUCTASE FAMILY PROTEIN"/>
    <property type="match status" value="1"/>
</dbReference>
<dbReference type="AlphaFoldDB" id="A0A225DB92"/>
<keyword evidence="3" id="KW-1185">Reference proteome</keyword>
<sequence>MTDRTLTIDGVRVPQFLYGTAWKEDETERLTALALRQGFRGVDTANQRKHYHEAGVGKAINEAIASRSVARSDLFLQTKFTFRRGQDHRLPYDPDAPISAQVEQSIASSLQHLGTDAVDSFVLHGPTMSEGLTKADWEAWRAMEVIHEGGRARLLGVSNVNLGQLKAFCDGARVRPRFVQNRCYAVLGWDREVRAYCAANGIHYQGFSLLTANRQVLAHPEVARMAERHGRAASQIVFRFALEVGMIPLTGTTDAAHMQADLDAFNFRLDPEEVRRIEGLVTR</sequence>
<dbReference type="InterPro" id="IPR023210">
    <property type="entry name" value="NADP_OxRdtase_dom"/>
</dbReference>
<gene>
    <name evidence="2" type="ORF">FRUB_07373</name>
</gene>
<name>A0A225DB92_9BACT</name>
<reference evidence="3" key="1">
    <citation type="submission" date="2017-06" db="EMBL/GenBank/DDBJ databases">
        <title>Genome analysis of Fimbriiglobus ruber SP5, the first member of the order Planctomycetales with confirmed chitinolytic capability.</title>
        <authorList>
            <person name="Ravin N.V."/>
            <person name="Rakitin A.L."/>
            <person name="Ivanova A.A."/>
            <person name="Beletsky A.V."/>
            <person name="Kulichevskaya I.S."/>
            <person name="Mardanov A.V."/>
            <person name="Dedysh S.N."/>
        </authorList>
    </citation>
    <scope>NUCLEOTIDE SEQUENCE [LARGE SCALE GENOMIC DNA]</scope>
    <source>
        <strain evidence="3">SP5</strain>
    </source>
</reference>
<accession>A0A225DB92</accession>
<dbReference type="Gene3D" id="3.20.20.100">
    <property type="entry name" value="NADP-dependent oxidoreductase domain"/>
    <property type="match status" value="1"/>
</dbReference>